<dbReference type="InterPro" id="IPR029479">
    <property type="entry name" value="Nitroreductase"/>
</dbReference>
<comment type="similarity">
    <text evidence="1">Belongs to the nitroreductase family.</text>
</comment>
<protein>
    <submittedName>
        <fullName evidence="4">Nitroreductase</fullName>
    </submittedName>
</protein>
<evidence type="ECO:0000259" key="3">
    <source>
        <dbReference type="Pfam" id="PF00881"/>
    </source>
</evidence>
<dbReference type="EMBL" id="JBHTHQ010000021">
    <property type="protein sequence ID" value="MFD0704944.1"/>
    <property type="molecule type" value="Genomic_DNA"/>
</dbReference>
<dbReference type="CDD" id="cd02136">
    <property type="entry name" value="PnbA_NfnB-like"/>
    <property type="match status" value="1"/>
</dbReference>
<feature type="domain" description="Nitroreductase" evidence="3">
    <location>
        <begin position="8"/>
        <end position="191"/>
    </location>
</feature>
<dbReference type="PANTHER" id="PTHR43673">
    <property type="entry name" value="NAD(P)H NITROREDUCTASE YDGI-RELATED"/>
    <property type="match status" value="1"/>
</dbReference>
<proteinExistence type="inferred from homology"/>
<reference evidence="5" key="1">
    <citation type="journal article" date="2019" name="Int. J. Syst. Evol. Microbiol.">
        <title>The Global Catalogue of Microorganisms (GCM) 10K type strain sequencing project: providing services to taxonomists for standard genome sequencing and annotation.</title>
        <authorList>
            <consortium name="The Broad Institute Genomics Platform"/>
            <consortium name="The Broad Institute Genome Sequencing Center for Infectious Disease"/>
            <person name="Wu L."/>
            <person name="Ma J."/>
        </authorList>
    </citation>
    <scope>NUCLEOTIDE SEQUENCE [LARGE SCALE GENOMIC DNA]</scope>
    <source>
        <strain evidence="5">CCM 8604</strain>
    </source>
</reference>
<dbReference type="Gene3D" id="3.40.109.10">
    <property type="entry name" value="NADH Oxidase"/>
    <property type="match status" value="1"/>
</dbReference>
<keyword evidence="2" id="KW-0560">Oxidoreductase</keyword>
<evidence type="ECO:0000256" key="1">
    <source>
        <dbReference type="ARBA" id="ARBA00007118"/>
    </source>
</evidence>
<dbReference type="SUPFAM" id="SSF55469">
    <property type="entry name" value="FMN-dependent nitroreductase-like"/>
    <property type="match status" value="1"/>
</dbReference>
<dbReference type="PANTHER" id="PTHR43673:SF10">
    <property type="entry name" value="NADH DEHYDROGENASE_NAD(P)H NITROREDUCTASE XCC3605-RELATED"/>
    <property type="match status" value="1"/>
</dbReference>
<accession>A0ABW2Y6S8</accession>
<evidence type="ECO:0000313" key="4">
    <source>
        <dbReference type="EMBL" id="MFD0704944.1"/>
    </source>
</evidence>
<comment type="caution">
    <text evidence="4">The sequence shown here is derived from an EMBL/GenBank/DDBJ whole genome shotgun (WGS) entry which is preliminary data.</text>
</comment>
<organism evidence="4 5">
    <name type="scientific">Alloscardovia venturai</name>
    <dbReference type="NCBI Taxonomy" id="1769421"/>
    <lineage>
        <taxon>Bacteria</taxon>
        <taxon>Bacillati</taxon>
        <taxon>Actinomycetota</taxon>
        <taxon>Actinomycetes</taxon>
        <taxon>Bifidobacteriales</taxon>
        <taxon>Bifidobacteriaceae</taxon>
        <taxon>Alloscardovia</taxon>
    </lineage>
</organism>
<dbReference type="Pfam" id="PF00881">
    <property type="entry name" value="Nitroreductase"/>
    <property type="match status" value="1"/>
</dbReference>
<name>A0ABW2Y6S8_9BIFI</name>
<keyword evidence="5" id="KW-1185">Reference proteome</keyword>
<dbReference type="RefSeq" id="WP_377938648.1">
    <property type="nucleotide sequence ID" value="NZ_JBHTHQ010000021.1"/>
</dbReference>
<dbReference type="InterPro" id="IPR000415">
    <property type="entry name" value="Nitroreductase-like"/>
</dbReference>
<gene>
    <name evidence="4" type="ORF">ACFQY8_04185</name>
</gene>
<sequence length="216" mass="24555">MEFNDVVESRHSVRDFEDKPLPEYIVRKIARVAQHTPTWVNSQPTKIYIVSGDAAKRLRERFREAHSQGVDTAAEIQPLNRDQWPQWNQNAMAQWTTEFKETFKPGQVNFYELQNNLFRAPTFAFFTVGQNLSEWSTFDAGAFVNSFVLAAKNEGVDSIIAYVLVTYPAIVREIAQIPNDEKLIVGVALGYASSHPINTFIPSRIPVDDVLHVVSK</sequence>
<dbReference type="Proteomes" id="UP001597036">
    <property type="component" value="Unassembled WGS sequence"/>
</dbReference>
<evidence type="ECO:0000313" key="5">
    <source>
        <dbReference type="Proteomes" id="UP001597036"/>
    </source>
</evidence>
<evidence type="ECO:0000256" key="2">
    <source>
        <dbReference type="ARBA" id="ARBA00023002"/>
    </source>
</evidence>